<protein>
    <recommendedName>
        <fullName evidence="3">DUF4376 domain-containing protein</fullName>
    </recommendedName>
</protein>
<evidence type="ECO:0000313" key="1">
    <source>
        <dbReference type="EMBL" id="MCW1925284.1"/>
    </source>
</evidence>
<proteinExistence type="predicted"/>
<dbReference type="Proteomes" id="UP001320876">
    <property type="component" value="Unassembled WGS sequence"/>
</dbReference>
<name>A0ABT3GP63_9BACT</name>
<comment type="caution">
    <text evidence="1">The sequence shown here is derived from an EMBL/GenBank/DDBJ whole genome shotgun (WGS) entry which is preliminary data.</text>
</comment>
<evidence type="ECO:0000313" key="2">
    <source>
        <dbReference type="Proteomes" id="UP001320876"/>
    </source>
</evidence>
<gene>
    <name evidence="1" type="ORF">OKA05_22175</name>
</gene>
<keyword evidence="2" id="KW-1185">Reference proteome</keyword>
<accession>A0ABT3GP63</accession>
<reference evidence="1 2" key="1">
    <citation type="submission" date="2022-10" db="EMBL/GenBank/DDBJ databases">
        <title>Luteolibacter arcticus strain CCTCC AB 2014275, whole genome shotgun sequencing project.</title>
        <authorList>
            <person name="Zhao G."/>
            <person name="Shen L."/>
        </authorList>
    </citation>
    <scope>NUCLEOTIDE SEQUENCE [LARGE SCALE GENOMIC DNA]</scope>
    <source>
        <strain evidence="1 2">CCTCC AB 2014275</strain>
    </source>
</reference>
<evidence type="ECO:0008006" key="3">
    <source>
        <dbReference type="Google" id="ProtNLM"/>
    </source>
</evidence>
<sequence>MIVAELECDVAVVDYEVFCSGNLKHQVAAGEWFTSTHRIGEIECTEAEYESYLQLEHARRICIRLAPAKLGLVENLKAGETNEDFVLALVRKELRRLETERKDSGAAIQPIVWQGNLDDDCTAIWMGLMLRAEAMDDHCWWWAVSRNDGTSDQLASSNDSKDPCRSGAIARQRAEASARSYLTISRGSCD</sequence>
<dbReference type="EMBL" id="JAPDDT010000013">
    <property type="protein sequence ID" value="MCW1925284.1"/>
    <property type="molecule type" value="Genomic_DNA"/>
</dbReference>
<organism evidence="1 2">
    <name type="scientific">Luteolibacter arcticus</name>
    <dbReference type="NCBI Taxonomy" id="1581411"/>
    <lineage>
        <taxon>Bacteria</taxon>
        <taxon>Pseudomonadati</taxon>
        <taxon>Verrucomicrobiota</taxon>
        <taxon>Verrucomicrobiia</taxon>
        <taxon>Verrucomicrobiales</taxon>
        <taxon>Verrucomicrobiaceae</taxon>
        <taxon>Luteolibacter</taxon>
    </lineage>
</organism>